<gene>
    <name evidence="1" type="ORF">HanXRQr2_Chr07g0293491</name>
</gene>
<accession>A0A9K3IK73</accession>
<comment type="caution">
    <text evidence="1">The sequence shown here is derived from an EMBL/GenBank/DDBJ whole genome shotgun (WGS) entry which is preliminary data.</text>
</comment>
<protein>
    <submittedName>
        <fullName evidence="1">Uncharacterized protein</fullName>
    </submittedName>
</protein>
<name>A0A9K3IK73_HELAN</name>
<evidence type="ECO:0000313" key="2">
    <source>
        <dbReference type="Proteomes" id="UP000215914"/>
    </source>
</evidence>
<reference evidence="1" key="1">
    <citation type="journal article" date="2017" name="Nature">
        <title>The sunflower genome provides insights into oil metabolism, flowering and Asterid evolution.</title>
        <authorList>
            <person name="Badouin H."/>
            <person name="Gouzy J."/>
            <person name="Grassa C.J."/>
            <person name="Murat F."/>
            <person name="Staton S.E."/>
            <person name="Cottret L."/>
            <person name="Lelandais-Briere C."/>
            <person name="Owens G.L."/>
            <person name="Carrere S."/>
            <person name="Mayjonade B."/>
            <person name="Legrand L."/>
            <person name="Gill N."/>
            <person name="Kane N.C."/>
            <person name="Bowers J.E."/>
            <person name="Hubner S."/>
            <person name="Bellec A."/>
            <person name="Berard A."/>
            <person name="Berges H."/>
            <person name="Blanchet N."/>
            <person name="Boniface M.C."/>
            <person name="Brunel D."/>
            <person name="Catrice O."/>
            <person name="Chaidir N."/>
            <person name="Claudel C."/>
            <person name="Donnadieu C."/>
            <person name="Faraut T."/>
            <person name="Fievet G."/>
            <person name="Helmstetter N."/>
            <person name="King M."/>
            <person name="Knapp S.J."/>
            <person name="Lai Z."/>
            <person name="Le Paslier M.C."/>
            <person name="Lippi Y."/>
            <person name="Lorenzon L."/>
            <person name="Mandel J.R."/>
            <person name="Marage G."/>
            <person name="Marchand G."/>
            <person name="Marquand E."/>
            <person name="Bret-Mestries E."/>
            <person name="Morien E."/>
            <person name="Nambeesan S."/>
            <person name="Nguyen T."/>
            <person name="Pegot-Espagnet P."/>
            <person name="Pouilly N."/>
            <person name="Raftis F."/>
            <person name="Sallet E."/>
            <person name="Schiex T."/>
            <person name="Thomas J."/>
            <person name="Vandecasteele C."/>
            <person name="Vares D."/>
            <person name="Vear F."/>
            <person name="Vautrin S."/>
            <person name="Crespi M."/>
            <person name="Mangin B."/>
            <person name="Burke J.M."/>
            <person name="Salse J."/>
            <person name="Munos S."/>
            <person name="Vincourt P."/>
            <person name="Rieseberg L.H."/>
            <person name="Langlade N.B."/>
        </authorList>
    </citation>
    <scope>NUCLEOTIDE SEQUENCE</scope>
    <source>
        <tissue evidence="1">Leaves</tissue>
    </source>
</reference>
<dbReference type="PANTHER" id="PTHR14241">
    <property type="entry name" value="INTERFERON-INDUCED PROTEIN 44"/>
    <property type="match status" value="1"/>
</dbReference>
<dbReference type="EMBL" id="MNCJ02000322">
    <property type="protein sequence ID" value="KAF5798489.1"/>
    <property type="molecule type" value="Genomic_DNA"/>
</dbReference>
<evidence type="ECO:0000313" key="1">
    <source>
        <dbReference type="EMBL" id="KAF5798489.1"/>
    </source>
</evidence>
<dbReference type="PANTHER" id="PTHR14241:SF32">
    <property type="entry name" value="VWFA DOMAIN-CONTAINING PROTEIN-RELATED"/>
    <property type="match status" value="1"/>
</dbReference>
<proteinExistence type="predicted"/>
<organism evidence="1 2">
    <name type="scientific">Helianthus annuus</name>
    <name type="common">Common sunflower</name>
    <dbReference type="NCBI Taxonomy" id="4232"/>
    <lineage>
        <taxon>Eukaryota</taxon>
        <taxon>Viridiplantae</taxon>
        <taxon>Streptophyta</taxon>
        <taxon>Embryophyta</taxon>
        <taxon>Tracheophyta</taxon>
        <taxon>Spermatophyta</taxon>
        <taxon>Magnoliopsida</taxon>
        <taxon>eudicotyledons</taxon>
        <taxon>Gunneridae</taxon>
        <taxon>Pentapetalae</taxon>
        <taxon>asterids</taxon>
        <taxon>campanulids</taxon>
        <taxon>Asterales</taxon>
        <taxon>Asteraceae</taxon>
        <taxon>Asteroideae</taxon>
        <taxon>Heliantheae alliance</taxon>
        <taxon>Heliantheae</taxon>
        <taxon>Helianthus</taxon>
    </lineage>
</organism>
<sequence length="105" mass="11878">MENRHADTQYIHAVTEVFSSPFLSFKDHKHVIAITHGDLLSISERARVGVYLGHLLGVHPSKQTFDVPDNCELTTELTIIDLVRYALEHADRNLPCKSRLAISKQ</sequence>
<dbReference type="Proteomes" id="UP000215914">
    <property type="component" value="Unassembled WGS sequence"/>
</dbReference>
<keyword evidence="2" id="KW-1185">Reference proteome</keyword>
<dbReference type="AlphaFoldDB" id="A0A9K3IK73"/>
<dbReference type="Gramene" id="mRNA:HanXRQr2_Chr07g0293491">
    <property type="protein sequence ID" value="mRNA:HanXRQr2_Chr07g0293491"/>
    <property type="gene ID" value="HanXRQr2_Chr07g0293491"/>
</dbReference>
<reference evidence="1" key="2">
    <citation type="submission" date="2020-06" db="EMBL/GenBank/DDBJ databases">
        <title>Helianthus annuus Genome sequencing and assembly Release 2.</title>
        <authorList>
            <person name="Gouzy J."/>
            <person name="Langlade N."/>
            <person name="Munos S."/>
        </authorList>
    </citation>
    <scope>NUCLEOTIDE SEQUENCE</scope>
    <source>
        <tissue evidence="1">Leaves</tissue>
    </source>
</reference>